<dbReference type="InParanoid" id="A0A1J7ITY7"/>
<feature type="compositionally biased region" description="Basic and acidic residues" evidence="2">
    <location>
        <begin position="25"/>
        <end position="43"/>
    </location>
</feature>
<protein>
    <recommendedName>
        <fullName evidence="1">Phosphatidylinositol transfer protein SFH5</fullName>
        <shortName evidence="1">PITP SFH5</shortName>
    </recommendedName>
</protein>
<dbReference type="PANTHER" id="PTHR47669">
    <property type="entry name" value="PHOSPHATIDYLINOSITOL TRANSFER PROTEIN SFH5"/>
    <property type="match status" value="1"/>
</dbReference>
<evidence type="ECO:0000256" key="2">
    <source>
        <dbReference type="SAM" id="MobiDB-lite"/>
    </source>
</evidence>
<name>A0A1J7ITY7_9PEZI</name>
<keyword evidence="1" id="KW-0813">Transport</keyword>
<evidence type="ECO:0000256" key="1">
    <source>
        <dbReference type="RuleBase" id="RU367059"/>
    </source>
</evidence>
<comment type="similarity">
    <text evidence="1">Belongs to the SFH5 family.</text>
</comment>
<dbReference type="GO" id="GO:0043001">
    <property type="term" value="P:Golgi to plasma membrane protein transport"/>
    <property type="evidence" value="ECO:0007669"/>
    <property type="project" value="TreeGrafter"/>
</dbReference>
<dbReference type="GO" id="GO:0017157">
    <property type="term" value="P:regulation of exocytosis"/>
    <property type="evidence" value="ECO:0007669"/>
    <property type="project" value="TreeGrafter"/>
</dbReference>
<keyword evidence="1" id="KW-0492">Microsome</keyword>
<evidence type="ECO:0000313" key="4">
    <source>
        <dbReference type="Proteomes" id="UP000182658"/>
    </source>
</evidence>
<dbReference type="GO" id="GO:0032541">
    <property type="term" value="C:cortical endoplasmic reticulum"/>
    <property type="evidence" value="ECO:0007669"/>
    <property type="project" value="TreeGrafter"/>
</dbReference>
<dbReference type="PANTHER" id="PTHR47669:SF1">
    <property type="entry name" value="PHOSPHATIDYLINOSITOL TRANSFER PROTEIN SFH5"/>
    <property type="match status" value="1"/>
</dbReference>
<comment type="function">
    <text evidence="1">Non-classical phosphatidylinositol (PtdIns) transfer protein (PITP), which exhibits PtdIns-binding/transfer activity in the absence of detectable PtdCho-binding/transfer activity. Regulates PtdIns(4,5)P2 homeostasis at the plasma membrane.</text>
</comment>
<dbReference type="Proteomes" id="UP000182658">
    <property type="component" value="Unassembled WGS sequence"/>
</dbReference>
<feature type="compositionally biased region" description="Polar residues" evidence="2">
    <location>
        <begin position="106"/>
        <end position="118"/>
    </location>
</feature>
<sequence>MDGRRPKWFPSFTSPQDHFLVPTRQELREQEERLRSSKGKQPEHAAPSHSRGTPQDGPAKSQTSPYGRDAISGIWGFLWGSGAKDDIELSAEHQTTRRLVDEEQGNALSSVPENSVPENQPYRRKSKKEPLLPTRENHELVYRTASIENSPPKVTSLRASRVVPSIPIPVDKLNKLQKACHKVMQELDYNEMWGVHLVGDNRNHIPTRLILAKFLQANSGETFEALIQLRAALMWRKKTTPRKHMTTIFDAKMFAGLGYIHDFQSIDGRAVAVFTMFGHANKELLTNIYGLDKFLTWRVALLERAIDHLKLMSAKELGSWKVADSYKLIQVVDLTGLHRAYWRF</sequence>
<dbReference type="InterPro" id="IPR042938">
    <property type="entry name" value="Sfh5"/>
</dbReference>
<accession>A0A1J7ITY7</accession>
<keyword evidence="1" id="KW-0256">Endoplasmic reticulum</keyword>
<dbReference type="GO" id="GO:0005829">
    <property type="term" value="C:cytosol"/>
    <property type="evidence" value="ECO:0007669"/>
    <property type="project" value="TreeGrafter"/>
</dbReference>
<keyword evidence="1" id="KW-0963">Cytoplasm</keyword>
<dbReference type="GO" id="GO:0008526">
    <property type="term" value="F:phosphatidylinositol transfer activity"/>
    <property type="evidence" value="ECO:0007669"/>
    <property type="project" value="UniProtKB-UniRule"/>
</dbReference>
<organism evidence="3 4">
    <name type="scientific">Coniochaeta ligniaria NRRL 30616</name>
    <dbReference type="NCBI Taxonomy" id="1408157"/>
    <lineage>
        <taxon>Eukaryota</taxon>
        <taxon>Fungi</taxon>
        <taxon>Dikarya</taxon>
        <taxon>Ascomycota</taxon>
        <taxon>Pezizomycotina</taxon>
        <taxon>Sordariomycetes</taxon>
        <taxon>Sordariomycetidae</taxon>
        <taxon>Coniochaetales</taxon>
        <taxon>Coniochaetaceae</taxon>
        <taxon>Coniochaeta</taxon>
    </lineage>
</organism>
<evidence type="ECO:0000313" key="3">
    <source>
        <dbReference type="EMBL" id="OIW30643.1"/>
    </source>
</evidence>
<reference evidence="3 4" key="1">
    <citation type="submission" date="2016-10" db="EMBL/GenBank/DDBJ databases">
        <title>Draft genome sequence of Coniochaeta ligniaria NRRL30616, a lignocellulolytic fungus for bioabatement of inhibitors in plant biomass hydrolysates.</title>
        <authorList>
            <consortium name="DOE Joint Genome Institute"/>
            <person name="Jimenez D.J."/>
            <person name="Hector R.E."/>
            <person name="Riley R."/>
            <person name="Sun H."/>
            <person name="Grigoriev I.V."/>
            <person name="Van Elsas J.D."/>
            <person name="Nichols N.N."/>
        </authorList>
    </citation>
    <scope>NUCLEOTIDE SEQUENCE [LARGE SCALE GENOMIC DNA]</scope>
    <source>
        <strain evidence="3 4">NRRL 30616</strain>
    </source>
</reference>
<dbReference type="InterPro" id="IPR036865">
    <property type="entry name" value="CRAL-TRIO_dom_sf"/>
</dbReference>
<proteinExistence type="inferred from homology"/>
<feature type="region of interest" description="Disordered" evidence="2">
    <location>
        <begin position="1"/>
        <end position="67"/>
    </location>
</feature>
<dbReference type="AlphaFoldDB" id="A0A1J7ITY7"/>
<dbReference type="Gene3D" id="3.40.525.10">
    <property type="entry name" value="CRAL-TRIO lipid binding domain"/>
    <property type="match status" value="1"/>
</dbReference>
<comment type="subcellular location">
    <subcellularLocation>
        <location evidence="1">Cytoplasm</location>
    </subcellularLocation>
    <subcellularLocation>
        <location evidence="1">Endoplasmic reticulum membrane</location>
        <topology evidence="1">Peripheral membrane protein</topology>
    </subcellularLocation>
    <subcellularLocation>
        <location evidence="1">Microsome membrane</location>
        <topology evidence="1">Peripheral membrane protein</topology>
    </subcellularLocation>
</comment>
<dbReference type="OrthoDB" id="75724at2759"/>
<dbReference type="GO" id="GO:0005886">
    <property type="term" value="C:plasma membrane"/>
    <property type="evidence" value="ECO:0007669"/>
    <property type="project" value="TreeGrafter"/>
</dbReference>
<dbReference type="GO" id="GO:0005789">
    <property type="term" value="C:endoplasmic reticulum membrane"/>
    <property type="evidence" value="ECO:0007669"/>
    <property type="project" value="UniProtKB-SubCell"/>
</dbReference>
<keyword evidence="1" id="KW-0445">Lipid transport</keyword>
<keyword evidence="1" id="KW-0472">Membrane</keyword>
<feature type="region of interest" description="Disordered" evidence="2">
    <location>
        <begin position="103"/>
        <end position="131"/>
    </location>
</feature>
<dbReference type="STRING" id="1408157.A0A1J7ITY7"/>
<keyword evidence="4" id="KW-1185">Reference proteome</keyword>
<dbReference type="EMBL" id="KV875096">
    <property type="protein sequence ID" value="OIW30643.1"/>
    <property type="molecule type" value="Genomic_DNA"/>
</dbReference>
<gene>
    <name evidence="3" type="ORF">CONLIGDRAFT_713235</name>
</gene>